<accession>A0A8C6S4X5</accession>
<dbReference type="Ensembl" id="ENSNMLT00000001931.1">
    <property type="protein sequence ID" value="ENSNMLP00000001667.1"/>
    <property type="gene ID" value="ENSNMLG00000001277.1"/>
</dbReference>
<dbReference type="SMART" id="SM00408">
    <property type="entry name" value="IGc2"/>
    <property type="match status" value="1"/>
</dbReference>
<reference evidence="3" key="2">
    <citation type="submission" date="2025-09" db="UniProtKB">
        <authorList>
            <consortium name="Ensembl"/>
        </authorList>
    </citation>
    <scope>IDENTIFICATION</scope>
</reference>
<keyword evidence="4" id="KW-1185">Reference proteome</keyword>
<evidence type="ECO:0000259" key="2">
    <source>
        <dbReference type="PROSITE" id="PS50835"/>
    </source>
</evidence>
<protein>
    <recommendedName>
        <fullName evidence="2">Ig-like domain-containing protein</fullName>
    </recommendedName>
</protein>
<dbReference type="InterPro" id="IPR007110">
    <property type="entry name" value="Ig-like_dom"/>
</dbReference>
<dbReference type="InterPro" id="IPR003599">
    <property type="entry name" value="Ig_sub"/>
</dbReference>
<keyword evidence="1" id="KW-0732">Signal</keyword>
<dbReference type="InterPro" id="IPR003598">
    <property type="entry name" value="Ig_sub2"/>
</dbReference>
<feature type="signal peptide" evidence="1">
    <location>
        <begin position="1"/>
        <end position="19"/>
    </location>
</feature>
<proteinExistence type="predicted"/>
<dbReference type="AlphaFoldDB" id="A0A8C6S4X5"/>
<name>A0A8C6S4X5_9GOBI</name>
<dbReference type="Proteomes" id="UP000694523">
    <property type="component" value="Unplaced"/>
</dbReference>
<dbReference type="SMART" id="SM00409">
    <property type="entry name" value="IG"/>
    <property type="match status" value="1"/>
</dbReference>
<evidence type="ECO:0000256" key="1">
    <source>
        <dbReference type="SAM" id="SignalP"/>
    </source>
</evidence>
<evidence type="ECO:0000313" key="4">
    <source>
        <dbReference type="Proteomes" id="UP000694523"/>
    </source>
</evidence>
<dbReference type="InterPro" id="IPR036179">
    <property type="entry name" value="Ig-like_dom_sf"/>
</dbReference>
<dbReference type="Pfam" id="PF13927">
    <property type="entry name" value="Ig_3"/>
    <property type="match status" value="1"/>
</dbReference>
<dbReference type="Gene3D" id="2.60.40.10">
    <property type="entry name" value="Immunoglobulins"/>
    <property type="match status" value="1"/>
</dbReference>
<feature type="domain" description="Ig-like" evidence="2">
    <location>
        <begin position="22"/>
        <end position="108"/>
    </location>
</feature>
<organism evidence="3 4">
    <name type="scientific">Neogobius melanostomus</name>
    <name type="common">round goby</name>
    <dbReference type="NCBI Taxonomy" id="47308"/>
    <lineage>
        <taxon>Eukaryota</taxon>
        <taxon>Metazoa</taxon>
        <taxon>Chordata</taxon>
        <taxon>Craniata</taxon>
        <taxon>Vertebrata</taxon>
        <taxon>Euteleostomi</taxon>
        <taxon>Actinopterygii</taxon>
        <taxon>Neopterygii</taxon>
        <taxon>Teleostei</taxon>
        <taxon>Neoteleostei</taxon>
        <taxon>Acanthomorphata</taxon>
        <taxon>Gobiaria</taxon>
        <taxon>Gobiiformes</taxon>
        <taxon>Gobioidei</taxon>
        <taxon>Gobiidae</taxon>
        <taxon>Benthophilinae</taxon>
        <taxon>Neogobiini</taxon>
        <taxon>Neogobius</taxon>
    </lineage>
</organism>
<reference evidence="3" key="1">
    <citation type="submission" date="2025-08" db="UniProtKB">
        <authorList>
            <consortium name="Ensembl"/>
        </authorList>
    </citation>
    <scope>IDENTIFICATION</scope>
</reference>
<evidence type="ECO:0000313" key="3">
    <source>
        <dbReference type="Ensembl" id="ENSNMLP00000001667.1"/>
    </source>
</evidence>
<feature type="chain" id="PRO_5034716675" description="Ig-like domain-containing protein" evidence="1">
    <location>
        <begin position="20"/>
        <end position="174"/>
    </location>
</feature>
<dbReference type="InterPro" id="IPR013783">
    <property type="entry name" value="Ig-like_fold"/>
</dbReference>
<dbReference type="PROSITE" id="PS50835">
    <property type="entry name" value="IG_LIKE"/>
    <property type="match status" value="1"/>
</dbReference>
<sequence length="174" mass="19209">MDLFPRALILCLLSSTVWSQAPVVTVEPKVLTVLQGESVSFRCSVSSTARASVVWRKPNNQSLPDNVKIGPDNLLLTIFSARPENHGQYRCVAGTPGAECLTQLSSTSIVGDFLCHYRLYIRLNIIFMICCQSLAIPLHEVDRGLPKGPERGSQSDLFLLVYLVGTVHVNEILR</sequence>
<dbReference type="SUPFAM" id="SSF48726">
    <property type="entry name" value="Immunoglobulin"/>
    <property type="match status" value="1"/>
</dbReference>